<dbReference type="RefSeq" id="XP_019716259.1">
    <property type="nucleotide sequence ID" value="XM_019860700.1"/>
</dbReference>
<reference evidence="8" key="2">
    <citation type="submission" date="2025-09" db="UniProtKB">
        <authorList>
            <consortium name="Ensembl"/>
        </authorList>
    </citation>
    <scope>IDENTIFICATION</scope>
</reference>
<evidence type="ECO:0000256" key="3">
    <source>
        <dbReference type="ARBA" id="ARBA00022670"/>
    </source>
</evidence>
<protein>
    <submittedName>
        <fullName evidence="8">Sentrin-specific protease 7-like</fullName>
    </submittedName>
</protein>
<keyword evidence="2" id="KW-0597">Phosphoprotein</keyword>
<feature type="domain" description="Ubiquitin-like protease family profile" evidence="7">
    <location>
        <begin position="510"/>
        <end position="729"/>
    </location>
</feature>
<reference evidence="8" key="1">
    <citation type="submission" date="2025-08" db="UniProtKB">
        <authorList>
            <consortium name="Ensembl"/>
        </authorList>
    </citation>
    <scope>IDENTIFICATION</scope>
</reference>
<dbReference type="FunFam" id="1.10.418.20:FF:000004">
    <property type="entry name" value="sentrin-specific protease 7 isoform X1"/>
    <property type="match status" value="1"/>
</dbReference>
<feature type="region of interest" description="Disordered" evidence="6">
    <location>
        <begin position="242"/>
        <end position="276"/>
    </location>
</feature>
<feature type="compositionally biased region" description="Polar residues" evidence="6">
    <location>
        <begin position="11"/>
        <end position="31"/>
    </location>
</feature>
<keyword evidence="9" id="KW-1185">Reference proteome</keyword>
<evidence type="ECO:0000313" key="9">
    <source>
        <dbReference type="Proteomes" id="UP000264820"/>
    </source>
</evidence>
<keyword evidence="4" id="KW-0833">Ubl conjugation pathway</keyword>
<dbReference type="PROSITE" id="PS50600">
    <property type="entry name" value="ULP_PROTEASE"/>
    <property type="match status" value="1"/>
</dbReference>
<evidence type="ECO:0000313" key="8">
    <source>
        <dbReference type="Ensembl" id="ENSHCOP00000001689.1"/>
    </source>
</evidence>
<evidence type="ECO:0000256" key="6">
    <source>
        <dbReference type="SAM" id="MobiDB-lite"/>
    </source>
</evidence>
<evidence type="ECO:0000256" key="4">
    <source>
        <dbReference type="ARBA" id="ARBA00022786"/>
    </source>
</evidence>
<dbReference type="GO" id="GO:0006508">
    <property type="term" value="P:proteolysis"/>
    <property type="evidence" value="ECO:0007669"/>
    <property type="project" value="UniProtKB-KW"/>
</dbReference>
<dbReference type="FunFam" id="1.10.418.20:FF:000001">
    <property type="entry name" value="sentrin-specific protease 6 isoform X1"/>
    <property type="match status" value="1"/>
</dbReference>
<dbReference type="GeneTree" id="ENSGT00940000157308"/>
<evidence type="ECO:0000259" key="7">
    <source>
        <dbReference type="PROSITE" id="PS50600"/>
    </source>
</evidence>
<dbReference type="STRING" id="109280.ENSHCOP00000001689"/>
<dbReference type="SUPFAM" id="SSF54001">
    <property type="entry name" value="Cysteine proteinases"/>
    <property type="match status" value="1"/>
</dbReference>
<dbReference type="CTD" id="100006377"/>
<dbReference type="Ensembl" id="ENSHCOT00000011678.1">
    <property type="protein sequence ID" value="ENSHCOP00000001689.1"/>
    <property type="gene ID" value="ENSHCOG00000002694.1"/>
</dbReference>
<dbReference type="OMA" id="GADRMHA"/>
<evidence type="ECO:0000256" key="2">
    <source>
        <dbReference type="ARBA" id="ARBA00022553"/>
    </source>
</evidence>
<comment type="similarity">
    <text evidence="1">Belongs to the peptidase C48 family.</text>
</comment>
<dbReference type="InterPro" id="IPR051947">
    <property type="entry name" value="Sentrin-specific_protease"/>
</dbReference>
<proteinExistence type="inferred from homology"/>
<dbReference type="GO" id="GO:0005737">
    <property type="term" value="C:cytoplasm"/>
    <property type="evidence" value="ECO:0007669"/>
    <property type="project" value="TreeGrafter"/>
</dbReference>
<dbReference type="Pfam" id="PF02902">
    <property type="entry name" value="Peptidase_C48"/>
    <property type="match status" value="1"/>
</dbReference>
<feature type="compositionally biased region" description="Polar residues" evidence="6">
    <location>
        <begin position="75"/>
        <end position="95"/>
    </location>
</feature>
<feature type="region of interest" description="Disordered" evidence="6">
    <location>
        <begin position="71"/>
        <end position="145"/>
    </location>
</feature>
<dbReference type="GeneID" id="109510402"/>
<dbReference type="InterPro" id="IPR003653">
    <property type="entry name" value="Peptidase_C48_C"/>
</dbReference>
<accession>A0A3Q3D3N1</accession>
<sequence length="776" mass="87118">MTKVIPKKTSIAASDSTHQRLHSPQSPSLHLQKSGRGWSHGSLHRQRSGERFLAHGKLYFKEVVKKLMGLESPPTEISTTTHTAAGDSSSQSRPSTKAPRPRSSSVNLSDRWRPKRASDNYQRPVLDPAGLPPQKSDYKSKSFCSPGKRVSVKAYDSLTELRGRLHDGRLSSSLPGHRTVLTADIMQESTSATNEASSSLETTPDAHRIFNRKFNRSKSNEEPGEKERNIWMAFRQKKKTSRVSGLLSRSRKQTRSEPIVLSSEDDEPDEGDERKRIDQTPLWNQIPHQTPGGDPKLPSYLELEFLSLHVGMIHSRASGKMMITSSGIVLPLKGEDKGEVTVVASQVRGYGLWDGGVALDGTLLADPVGPAPSLLFLWVTDAQANVLHREMIFMQKSSASGPPCSILLLVMTEQLPEAQAALLASMFEMTEFKDGRSSSAGGLSSPLSWTDGLLLIHSCPAPLDEHLLRLLGQSPEIANPLRRSCRNQASALQLASRLIQYPAAPSKGRITVTKEDLACLASGQFLNDVIIDFYLKFLLVEGGGRAVAERSHIFSSFFFKHLSRRQSYTEGAALVPDQYVRHQRVKTWTRHVDIFTKDFLFVPINEEAHWYLAVICFPGQDGNHYEQRTSGSKLLCMRSEQPPACTEQGCMREVTLTKPCILVMDSLKVQQHEHACKLLRDYLQVEWEERKGRHRLFSSDSMHSYSCSVPQQDNSSDCGLYLLQYVESFFQNPVVHFDPPLLLARWFPRQQVRQKREEIRHLVMRLHKSQSQVETI</sequence>
<dbReference type="PANTHER" id="PTHR46896:SF2">
    <property type="entry name" value="SENTRIN-SPECIFIC PROTEASE 7"/>
    <property type="match status" value="1"/>
</dbReference>
<dbReference type="OrthoDB" id="442460at2759"/>
<dbReference type="Gene3D" id="1.10.418.20">
    <property type="match status" value="1"/>
</dbReference>
<evidence type="ECO:0000256" key="5">
    <source>
        <dbReference type="ARBA" id="ARBA00022801"/>
    </source>
</evidence>
<evidence type="ECO:0000256" key="1">
    <source>
        <dbReference type="ARBA" id="ARBA00005234"/>
    </source>
</evidence>
<dbReference type="GO" id="GO:0005634">
    <property type="term" value="C:nucleus"/>
    <property type="evidence" value="ECO:0007669"/>
    <property type="project" value="TreeGrafter"/>
</dbReference>
<organism evidence="8 9">
    <name type="scientific">Hippocampus comes</name>
    <name type="common">Tiger tail seahorse</name>
    <dbReference type="NCBI Taxonomy" id="109280"/>
    <lineage>
        <taxon>Eukaryota</taxon>
        <taxon>Metazoa</taxon>
        <taxon>Chordata</taxon>
        <taxon>Craniata</taxon>
        <taxon>Vertebrata</taxon>
        <taxon>Euteleostomi</taxon>
        <taxon>Actinopterygii</taxon>
        <taxon>Neopterygii</taxon>
        <taxon>Teleostei</taxon>
        <taxon>Neoteleostei</taxon>
        <taxon>Acanthomorphata</taxon>
        <taxon>Syngnathiaria</taxon>
        <taxon>Syngnathiformes</taxon>
        <taxon>Syngnathoidei</taxon>
        <taxon>Syngnathidae</taxon>
        <taxon>Hippocampus</taxon>
    </lineage>
</organism>
<name>A0A3Q3D3N1_HIPCM</name>
<dbReference type="AlphaFoldDB" id="A0A3Q3D3N1"/>
<dbReference type="GO" id="GO:0070139">
    <property type="term" value="F:SUMO-specific endopeptidase activity"/>
    <property type="evidence" value="ECO:0007669"/>
    <property type="project" value="TreeGrafter"/>
</dbReference>
<dbReference type="InterPro" id="IPR038765">
    <property type="entry name" value="Papain-like_cys_pep_sf"/>
</dbReference>
<dbReference type="PANTHER" id="PTHR46896">
    <property type="entry name" value="SENTRIN-SPECIFIC PROTEASE"/>
    <property type="match status" value="1"/>
</dbReference>
<dbReference type="KEGG" id="hcq:109510402"/>
<keyword evidence="5" id="KW-0378">Hydrolase</keyword>
<feature type="region of interest" description="Disordered" evidence="6">
    <location>
        <begin position="1"/>
        <end position="46"/>
    </location>
</feature>
<dbReference type="Proteomes" id="UP000264820">
    <property type="component" value="Unplaced"/>
</dbReference>
<keyword evidence="3" id="KW-0645">Protease</keyword>
<dbReference type="GO" id="GO:0016926">
    <property type="term" value="P:protein desumoylation"/>
    <property type="evidence" value="ECO:0007669"/>
    <property type="project" value="TreeGrafter"/>
</dbReference>
<dbReference type="Gene3D" id="3.30.310.130">
    <property type="entry name" value="Ubiquitin-related"/>
    <property type="match status" value="1"/>
</dbReference>